<accession>A0A6J5KYS9</accession>
<sequence>MSTSHENTCENIGNGIYHLKMNGVHTFTVEESKGIAKITMDEGTGTRNAEMQTTPEVALHLLLDFYKRTHRLLESERQAIDELLLFLSKKQLHYR</sequence>
<proteinExistence type="predicted"/>
<evidence type="ECO:0000313" key="1">
    <source>
        <dbReference type="EMBL" id="CAB4126472.1"/>
    </source>
</evidence>
<name>A0A6J5KYS9_9CAUD</name>
<reference evidence="1" key="1">
    <citation type="submission" date="2020-04" db="EMBL/GenBank/DDBJ databases">
        <authorList>
            <person name="Chiriac C."/>
            <person name="Salcher M."/>
            <person name="Ghai R."/>
            <person name="Kavagutti S V."/>
        </authorList>
    </citation>
    <scope>NUCLEOTIDE SEQUENCE</scope>
</reference>
<dbReference type="EMBL" id="LR796196">
    <property type="protein sequence ID" value="CAB4126472.1"/>
    <property type="molecule type" value="Genomic_DNA"/>
</dbReference>
<protein>
    <submittedName>
        <fullName evidence="1">Uncharacterized protein</fullName>
    </submittedName>
</protein>
<gene>
    <name evidence="1" type="ORF">UFOVP74_26</name>
</gene>
<organism evidence="1">
    <name type="scientific">uncultured Caudovirales phage</name>
    <dbReference type="NCBI Taxonomy" id="2100421"/>
    <lineage>
        <taxon>Viruses</taxon>
        <taxon>Duplodnaviria</taxon>
        <taxon>Heunggongvirae</taxon>
        <taxon>Uroviricota</taxon>
        <taxon>Caudoviricetes</taxon>
        <taxon>Peduoviridae</taxon>
        <taxon>Maltschvirus</taxon>
        <taxon>Maltschvirus maltsch</taxon>
    </lineage>
</organism>